<sequence>MSGYAKFIKDLVTKKRSINSEMIKMTYQVSAIVHSMAPKLKDPYAFTICCTIGSADFSKALCVLGAMDYKVPIILGRTFLATGKALVDMEADELTFWVGDENVVFYV</sequence>
<organism evidence="1 2">
    <name type="scientific">Nicotiana tabacum</name>
    <name type="common">Common tobacco</name>
    <dbReference type="NCBI Taxonomy" id="4097"/>
    <lineage>
        <taxon>Eukaryota</taxon>
        <taxon>Viridiplantae</taxon>
        <taxon>Streptophyta</taxon>
        <taxon>Embryophyta</taxon>
        <taxon>Tracheophyta</taxon>
        <taxon>Spermatophyta</taxon>
        <taxon>Magnoliopsida</taxon>
        <taxon>eudicotyledons</taxon>
        <taxon>Gunneridae</taxon>
        <taxon>Pentapetalae</taxon>
        <taxon>asterids</taxon>
        <taxon>lamiids</taxon>
        <taxon>Solanales</taxon>
        <taxon>Solanaceae</taxon>
        <taxon>Nicotianoideae</taxon>
        <taxon>Nicotianeae</taxon>
        <taxon>Nicotiana</taxon>
    </lineage>
</organism>
<proteinExistence type="predicted"/>
<dbReference type="OrthoDB" id="1113345at2759"/>
<gene>
    <name evidence="2" type="primary">LOC107791251</name>
</gene>
<protein>
    <submittedName>
        <fullName evidence="2">Uncharacterized protein LOC107791251</fullName>
    </submittedName>
</protein>
<dbReference type="RefSeq" id="XP_016468763.1">
    <property type="nucleotide sequence ID" value="XM_016613277.1"/>
</dbReference>
<evidence type="ECO:0000313" key="1">
    <source>
        <dbReference type="Proteomes" id="UP000790787"/>
    </source>
</evidence>
<dbReference type="PANTHER" id="PTHR33067:SF31">
    <property type="entry name" value="RNA-DIRECTED DNA POLYMERASE"/>
    <property type="match status" value="1"/>
</dbReference>
<dbReference type="AlphaFoldDB" id="A0A1S3ZWP2"/>
<reference evidence="2" key="2">
    <citation type="submission" date="2025-08" db="UniProtKB">
        <authorList>
            <consortium name="RefSeq"/>
        </authorList>
    </citation>
    <scope>IDENTIFICATION</scope>
    <source>
        <tissue evidence="2">Leaf</tissue>
    </source>
</reference>
<dbReference type="Proteomes" id="UP000790787">
    <property type="component" value="Chromosome 7"/>
</dbReference>
<dbReference type="PANTHER" id="PTHR33067">
    <property type="entry name" value="RNA-DIRECTED DNA POLYMERASE-RELATED"/>
    <property type="match status" value="1"/>
</dbReference>
<dbReference type="GeneID" id="107791251"/>
<dbReference type="PaxDb" id="4097-A0A1S3ZWP2"/>
<reference evidence="1" key="1">
    <citation type="journal article" date="2014" name="Nat. Commun.">
        <title>The tobacco genome sequence and its comparison with those of tomato and potato.</title>
        <authorList>
            <person name="Sierro N."/>
            <person name="Battey J.N."/>
            <person name="Ouadi S."/>
            <person name="Bakaher N."/>
            <person name="Bovet L."/>
            <person name="Willig A."/>
            <person name="Goepfert S."/>
            <person name="Peitsch M.C."/>
            <person name="Ivanov N.V."/>
        </authorList>
    </citation>
    <scope>NUCLEOTIDE SEQUENCE [LARGE SCALE GENOMIC DNA]</scope>
</reference>
<name>A0A1S3ZWP2_TOBAC</name>
<keyword evidence="1" id="KW-1185">Reference proteome</keyword>
<evidence type="ECO:0000313" key="2">
    <source>
        <dbReference type="RefSeq" id="XP_016468763.1"/>
    </source>
</evidence>
<accession>A0A1S3ZWP2</accession>
<dbReference type="KEGG" id="nta:107791251"/>